<evidence type="ECO:0000313" key="1">
    <source>
        <dbReference type="EMBL" id="BCZ49302.1"/>
    </source>
</evidence>
<keyword evidence="2" id="KW-1185">Reference proteome</keyword>
<dbReference type="RefSeq" id="WP_224035491.1">
    <property type="nucleotide sequence ID" value="NZ_AP024849.1"/>
</dbReference>
<dbReference type="EMBL" id="AP024849">
    <property type="protein sequence ID" value="BCZ49302.1"/>
    <property type="molecule type" value="Genomic_DNA"/>
</dbReference>
<dbReference type="Proteomes" id="UP000824633">
    <property type="component" value="Chromosome"/>
</dbReference>
<sequence length="68" mass="7754">MTDKELKEKVQHYQLQASAANNGGNTETAYRIMCKCNDFVCENVDGYWQGVAGELGVTEDMLYYKSHR</sequence>
<protein>
    <submittedName>
        <fullName evidence="1">Uncharacterized protein</fullName>
    </submittedName>
</protein>
<organism evidence="1 2">
    <name type="scientific">Clostridium gelidum</name>
    <dbReference type="NCBI Taxonomy" id="704125"/>
    <lineage>
        <taxon>Bacteria</taxon>
        <taxon>Bacillati</taxon>
        <taxon>Bacillota</taxon>
        <taxon>Clostridia</taxon>
        <taxon>Eubacteriales</taxon>
        <taxon>Clostridiaceae</taxon>
        <taxon>Clostridium</taxon>
    </lineage>
</organism>
<evidence type="ECO:0000313" key="2">
    <source>
        <dbReference type="Proteomes" id="UP000824633"/>
    </source>
</evidence>
<accession>A0ABN6J4X3</accession>
<reference evidence="2" key="1">
    <citation type="submission" date="2021-07" db="EMBL/GenBank/DDBJ databases">
        <title>Complete genome sequencing of a Clostridium isolate.</title>
        <authorList>
            <person name="Ueki A."/>
            <person name="Tonouchi A."/>
        </authorList>
    </citation>
    <scope>NUCLEOTIDE SEQUENCE [LARGE SCALE GENOMIC DNA]</scope>
    <source>
        <strain evidence="2">C5S11</strain>
    </source>
</reference>
<proteinExistence type="predicted"/>
<gene>
    <name evidence="1" type="ORF">psyc5s11_53690</name>
</gene>
<name>A0ABN6J4X3_9CLOT</name>